<evidence type="ECO:0000313" key="4">
    <source>
        <dbReference type="EMBL" id="KAG6527724.1"/>
    </source>
</evidence>
<accession>A0A8J5HG90</accession>
<evidence type="ECO:0000256" key="2">
    <source>
        <dbReference type="ARBA" id="ARBA00019694"/>
    </source>
</evidence>
<organism evidence="4 5">
    <name type="scientific">Zingiber officinale</name>
    <name type="common">Ginger</name>
    <name type="synonym">Amomum zingiber</name>
    <dbReference type="NCBI Taxonomy" id="94328"/>
    <lineage>
        <taxon>Eukaryota</taxon>
        <taxon>Viridiplantae</taxon>
        <taxon>Streptophyta</taxon>
        <taxon>Embryophyta</taxon>
        <taxon>Tracheophyta</taxon>
        <taxon>Spermatophyta</taxon>
        <taxon>Magnoliopsida</taxon>
        <taxon>Liliopsida</taxon>
        <taxon>Zingiberales</taxon>
        <taxon>Zingiberaceae</taxon>
        <taxon>Zingiber</taxon>
    </lineage>
</organism>
<dbReference type="PANTHER" id="PTHR12433:SF11">
    <property type="entry name" value="MEDIATOR OF RNA POLYMERASE II TRANSCRIPTION SUBUNIT 25"/>
    <property type="match status" value="1"/>
</dbReference>
<dbReference type="PANTHER" id="PTHR12433">
    <property type="entry name" value="MEDIATOR OF RNA POLYMERASE II TRANSCRIPTION SUBUNIT 25"/>
    <property type="match status" value="1"/>
</dbReference>
<dbReference type="Proteomes" id="UP000734854">
    <property type="component" value="Unassembled WGS sequence"/>
</dbReference>
<sequence length="231" mass="25689">MAEKQLIVVVEGTAALGPYWQTIRNDYLEKIIRCYYGNELTGQKLNGTNPEFALVVFNTHGPYNVKDQTNSIVTQHSLFDDDHPFLDDLFIFHFAMSRPNMTEYGLHYLYANSHMEGVCIPTAVAQLYYYGQIHGSNINLVSNISLAIPIMPVFIWSSGYIVVQRSGWTKDLDIFLQWLSTMCFSGGGFSEAAIAEGLSEALMVAGRQQLSSLAVAKYENPVLGSLCGLVP</sequence>
<feature type="domain" description="Mediator of RNA polymerase II transcription subunit 25 von Willebrand factor type A" evidence="3">
    <location>
        <begin position="3"/>
        <end position="64"/>
    </location>
</feature>
<evidence type="ECO:0000256" key="1">
    <source>
        <dbReference type="ARBA" id="ARBA00009102"/>
    </source>
</evidence>
<dbReference type="InterPro" id="IPR021419">
    <property type="entry name" value="Mediator_Med25_VWA"/>
</dbReference>
<proteinExistence type="inferred from homology"/>
<comment type="caution">
    <text evidence="4">The sequence shown here is derived from an EMBL/GenBank/DDBJ whole genome shotgun (WGS) entry which is preliminary data.</text>
</comment>
<dbReference type="GO" id="GO:0005667">
    <property type="term" value="C:transcription regulator complex"/>
    <property type="evidence" value="ECO:0007669"/>
    <property type="project" value="TreeGrafter"/>
</dbReference>
<reference evidence="4 5" key="1">
    <citation type="submission" date="2020-08" db="EMBL/GenBank/DDBJ databases">
        <title>Plant Genome Project.</title>
        <authorList>
            <person name="Zhang R.-G."/>
        </authorList>
    </citation>
    <scope>NUCLEOTIDE SEQUENCE [LARGE SCALE GENOMIC DNA]</scope>
    <source>
        <tissue evidence="4">Rhizome</tissue>
    </source>
</reference>
<keyword evidence="5" id="KW-1185">Reference proteome</keyword>
<dbReference type="Pfam" id="PF11265">
    <property type="entry name" value="Med25_VWA"/>
    <property type="match status" value="2"/>
</dbReference>
<dbReference type="GO" id="GO:0016592">
    <property type="term" value="C:mediator complex"/>
    <property type="evidence" value="ECO:0007669"/>
    <property type="project" value="TreeGrafter"/>
</dbReference>
<protein>
    <recommendedName>
        <fullName evidence="2">Mediator of RNA polymerase II transcription subunit 25</fullName>
    </recommendedName>
</protein>
<comment type="similarity">
    <text evidence="1">Belongs to the Mediator complex subunit 25 family.</text>
</comment>
<evidence type="ECO:0000313" key="5">
    <source>
        <dbReference type="Proteomes" id="UP000734854"/>
    </source>
</evidence>
<gene>
    <name evidence="4" type="ORF">ZIOFF_009850</name>
</gene>
<dbReference type="EMBL" id="JACMSC010000003">
    <property type="protein sequence ID" value="KAG6527724.1"/>
    <property type="molecule type" value="Genomic_DNA"/>
</dbReference>
<dbReference type="AlphaFoldDB" id="A0A8J5HG90"/>
<evidence type="ECO:0000259" key="3">
    <source>
        <dbReference type="Pfam" id="PF11265"/>
    </source>
</evidence>
<dbReference type="GO" id="GO:0045944">
    <property type="term" value="P:positive regulation of transcription by RNA polymerase II"/>
    <property type="evidence" value="ECO:0007669"/>
    <property type="project" value="TreeGrafter"/>
</dbReference>
<feature type="domain" description="Mediator of RNA polymerase II transcription subunit 25 von Willebrand factor type A" evidence="3">
    <location>
        <begin position="162"/>
        <end position="205"/>
    </location>
</feature>
<name>A0A8J5HG90_ZINOF</name>